<dbReference type="NCBIfam" id="NF005451">
    <property type="entry name" value="PRK07044.1"/>
    <property type="match status" value="1"/>
</dbReference>
<accession>A0ABU5E7Y7</accession>
<dbReference type="InterPro" id="IPR036409">
    <property type="entry name" value="Aldolase_II/adducin_N_sf"/>
</dbReference>
<evidence type="ECO:0000313" key="3">
    <source>
        <dbReference type="EMBL" id="MDY0881844.1"/>
    </source>
</evidence>
<evidence type="ECO:0000256" key="1">
    <source>
        <dbReference type="ARBA" id="ARBA00037961"/>
    </source>
</evidence>
<dbReference type="RefSeq" id="WP_320506890.1">
    <property type="nucleotide sequence ID" value="NZ_JAXCLW010000001.1"/>
</dbReference>
<name>A0ABU5E7Y7_9PROT</name>
<dbReference type="SUPFAM" id="SSF53639">
    <property type="entry name" value="AraD/HMP-PK domain-like"/>
    <property type="match status" value="1"/>
</dbReference>
<sequence>MAGDVLRAATAPNSKYSAEEWRLRQELAAVYRLIAHFRMTDLIFTHISVRLPGPEHHFLINPYGLFFDEITASNLVKIDLQGNAVEPTPYKVNPAGFVIHSAIHGARDDAHCVLHTHTKAGCAVAAQAGGLLPLNQISLEFYNNVAYHDYEGIALDLDEQKRLVKDLGNKPVLILRNHGLLTVGRTPQQAFLRMYYLDKACEIQLAAQAGGQLVVPSPAVCEHTERQFNDADRAVEEGQFKDVDGYDLAWTALLRLLDRIDPTYKN</sequence>
<dbReference type="Pfam" id="PF00596">
    <property type="entry name" value="Aldolase_II"/>
    <property type="match status" value="1"/>
</dbReference>
<keyword evidence="4" id="KW-1185">Reference proteome</keyword>
<dbReference type="Gene3D" id="3.40.225.10">
    <property type="entry name" value="Class II aldolase/adducin N-terminal domain"/>
    <property type="match status" value="1"/>
</dbReference>
<dbReference type="Proteomes" id="UP001279642">
    <property type="component" value="Unassembled WGS sequence"/>
</dbReference>
<protein>
    <submittedName>
        <fullName evidence="3">Class II aldolase/adducin family protein</fullName>
    </submittedName>
</protein>
<comment type="similarity">
    <text evidence="1">Belongs to the aldolase class II family.</text>
</comment>
<dbReference type="PANTHER" id="PTHR10672">
    <property type="entry name" value="ADDUCIN"/>
    <property type="match status" value="1"/>
</dbReference>
<evidence type="ECO:0000259" key="2">
    <source>
        <dbReference type="SMART" id="SM01007"/>
    </source>
</evidence>
<dbReference type="SMART" id="SM01007">
    <property type="entry name" value="Aldolase_II"/>
    <property type="match status" value="1"/>
</dbReference>
<dbReference type="InterPro" id="IPR051017">
    <property type="entry name" value="Aldolase-II_Adducin_sf"/>
</dbReference>
<gene>
    <name evidence="3" type="ORF">SMD27_03240</name>
</gene>
<feature type="domain" description="Class II aldolase/adducin N-terminal" evidence="2">
    <location>
        <begin position="25"/>
        <end position="205"/>
    </location>
</feature>
<organism evidence="3 4">
    <name type="scientific">Dongia soli</name>
    <dbReference type="NCBI Taxonomy" id="600628"/>
    <lineage>
        <taxon>Bacteria</taxon>
        <taxon>Pseudomonadati</taxon>
        <taxon>Pseudomonadota</taxon>
        <taxon>Alphaproteobacteria</taxon>
        <taxon>Rhodospirillales</taxon>
        <taxon>Dongiaceae</taxon>
        <taxon>Dongia</taxon>
    </lineage>
</organism>
<dbReference type="EMBL" id="JAXCLW010000001">
    <property type="protein sequence ID" value="MDY0881844.1"/>
    <property type="molecule type" value="Genomic_DNA"/>
</dbReference>
<reference evidence="3 4" key="1">
    <citation type="journal article" date="2016" name="Antonie Van Leeuwenhoek">
        <title>Dongia soli sp. nov., isolated from soil from Dokdo, Korea.</title>
        <authorList>
            <person name="Kim D.U."/>
            <person name="Lee H."/>
            <person name="Kim H."/>
            <person name="Kim S.G."/>
            <person name="Ka J.O."/>
        </authorList>
    </citation>
    <scope>NUCLEOTIDE SEQUENCE [LARGE SCALE GENOMIC DNA]</scope>
    <source>
        <strain evidence="3 4">D78</strain>
    </source>
</reference>
<dbReference type="InterPro" id="IPR001303">
    <property type="entry name" value="Aldolase_II/adducin_N"/>
</dbReference>
<dbReference type="PANTHER" id="PTHR10672:SF3">
    <property type="entry name" value="PROTEIN HU-LI TAI SHAO"/>
    <property type="match status" value="1"/>
</dbReference>
<proteinExistence type="inferred from homology"/>
<comment type="caution">
    <text evidence="3">The sequence shown here is derived from an EMBL/GenBank/DDBJ whole genome shotgun (WGS) entry which is preliminary data.</text>
</comment>
<evidence type="ECO:0000313" key="4">
    <source>
        <dbReference type="Proteomes" id="UP001279642"/>
    </source>
</evidence>